<dbReference type="GO" id="GO:0008876">
    <property type="term" value="F:quinoprotein glucose dehydrogenase activity"/>
    <property type="evidence" value="ECO:0007669"/>
    <property type="project" value="TreeGrafter"/>
</dbReference>
<dbReference type="InterPro" id="IPR009056">
    <property type="entry name" value="Cyt_c-like_dom"/>
</dbReference>
<evidence type="ECO:0000259" key="9">
    <source>
        <dbReference type="PROSITE" id="PS51007"/>
    </source>
</evidence>
<dbReference type="EMBL" id="FNFO01000005">
    <property type="protein sequence ID" value="SDL37282.1"/>
    <property type="molecule type" value="Genomic_DNA"/>
</dbReference>
<gene>
    <name evidence="10" type="ORF">SAMN05421823_105326</name>
</gene>
<proteinExistence type="inferred from homology"/>
<evidence type="ECO:0000256" key="7">
    <source>
        <dbReference type="ARBA" id="ARBA00023004"/>
    </source>
</evidence>
<dbReference type="InterPro" id="IPR011047">
    <property type="entry name" value="Quinoprotein_ADH-like_sf"/>
</dbReference>
<dbReference type="InterPro" id="IPR036909">
    <property type="entry name" value="Cyt_c-like_dom_sf"/>
</dbReference>
<dbReference type="AlphaFoldDB" id="A0A1G9JJ17"/>
<dbReference type="SUPFAM" id="SSF46626">
    <property type="entry name" value="Cytochrome c"/>
    <property type="match status" value="1"/>
</dbReference>
<dbReference type="SUPFAM" id="SSF50998">
    <property type="entry name" value="Quinoprotein alcohol dehydrogenase-like"/>
    <property type="match status" value="1"/>
</dbReference>
<reference evidence="10 11" key="1">
    <citation type="submission" date="2016-10" db="EMBL/GenBank/DDBJ databases">
        <authorList>
            <person name="de Groot N.N."/>
        </authorList>
    </citation>
    <scope>NUCLEOTIDE SEQUENCE [LARGE SCALE GENOMIC DNA]</scope>
    <source>
        <strain evidence="10 11">DSM 25186</strain>
    </source>
</reference>
<dbReference type="GO" id="GO:0048038">
    <property type="term" value="F:quinone binding"/>
    <property type="evidence" value="ECO:0007669"/>
    <property type="project" value="InterPro"/>
</dbReference>
<keyword evidence="3 8" id="KW-0349">Heme</keyword>
<evidence type="ECO:0000256" key="3">
    <source>
        <dbReference type="ARBA" id="ARBA00022617"/>
    </source>
</evidence>
<evidence type="ECO:0000313" key="11">
    <source>
        <dbReference type="Proteomes" id="UP000198510"/>
    </source>
</evidence>
<evidence type="ECO:0000256" key="1">
    <source>
        <dbReference type="ARBA" id="ARBA00001931"/>
    </source>
</evidence>
<feature type="domain" description="Cytochrome c" evidence="9">
    <location>
        <begin position="488"/>
        <end position="564"/>
    </location>
</feature>
<evidence type="ECO:0000256" key="6">
    <source>
        <dbReference type="ARBA" id="ARBA00023002"/>
    </source>
</evidence>
<comment type="cofactor">
    <cofactor evidence="1">
        <name>pyrroloquinoline quinone</name>
        <dbReference type="ChEBI" id="CHEBI:58442"/>
    </cofactor>
</comment>
<dbReference type="Proteomes" id="UP000198510">
    <property type="component" value="Unassembled WGS sequence"/>
</dbReference>
<keyword evidence="6" id="KW-0560">Oxidoreductase</keyword>
<dbReference type="Gene3D" id="1.10.760.10">
    <property type="entry name" value="Cytochrome c-like domain"/>
    <property type="match status" value="1"/>
</dbReference>
<dbReference type="PANTHER" id="PTHR32303:SF4">
    <property type="entry name" value="QUINOPROTEIN GLUCOSE DEHYDROGENASE"/>
    <property type="match status" value="1"/>
</dbReference>
<dbReference type="InterPro" id="IPR017511">
    <property type="entry name" value="PQQ_mDH"/>
</dbReference>
<organism evidence="10 11">
    <name type="scientific">Catalinimonas alkaloidigena</name>
    <dbReference type="NCBI Taxonomy" id="1075417"/>
    <lineage>
        <taxon>Bacteria</taxon>
        <taxon>Pseudomonadati</taxon>
        <taxon>Bacteroidota</taxon>
        <taxon>Cytophagia</taxon>
        <taxon>Cytophagales</taxon>
        <taxon>Catalimonadaceae</taxon>
        <taxon>Catalinimonas</taxon>
    </lineage>
</organism>
<keyword evidence="7 8" id="KW-0408">Iron</keyword>
<dbReference type="GO" id="GO:0016020">
    <property type="term" value="C:membrane"/>
    <property type="evidence" value="ECO:0007669"/>
    <property type="project" value="InterPro"/>
</dbReference>
<evidence type="ECO:0000256" key="5">
    <source>
        <dbReference type="ARBA" id="ARBA00022729"/>
    </source>
</evidence>
<accession>A0A1G9JJ17</accession>
<dbReference type="OrthoDB" id="9816081at2"/>
<dbReference type="PROSITE" id="PS51257">
    <property type="entry name" value="PROKAR_LIPOPROTEIN"/>
    <property type="match status" value="1"/>
</dbReference>
<dbReference type="PANTHER" id="PTHR32303">
    <property type="entry name" value="QUINOPROTEIN ALCOHOL DEHYDROGENASE (CYTOCHROME C)"/>
    <property type="match status" value="1"/>
</dbReference>
<evidence type="ECO:0000256" key="2">
    <source>
        <dbReference type="ARBA" id="ARBA00008156"/>
    </source>
</evidence>
<sequence length="715" mass="77466">MRHHLLCLFIGCLLAACQLERSSPEATQTAEEDDPRNWAVYGGDFAGSRYKALGQLDTLSVSHLERAWTYRTGDWDETSKTQIQTNPLVIDGVLYGVTPQLNLFALDAATGKERWTCPTQVEGLPSWSGFSRGLAAWQDGSELRLLFGAGAFLHAIDAATGQHISSFGKKGVVDLREGLGADPEKVFYVATTPGVVYNNLIIMGGRVSEEAGAAPGYIRAFDVRTGKLVWTFHTIPQPGEPGYDTWEDPDAWRTAGGANAWSGLSLDRARRLVFAATGSASYDFYGGDRPGQNLFANCVLALDAATGERKWHFQTVHHDIWDRDLPAQPNLVTIQHNGRMVDAVAQITKTGFVFVLDRDTGEPIFPVNEVPVPASPLPGEKAWPTQPVPVAPPPFTHQVLTEELLTTRTPAAHAAVKHQWEGYRHKQRFEPPSLEGTVLYPGYDGGGEWGGAAFDPTSGYLYVNANQVAAVLTMKKTEPGQPDGTTLTLAQAGKVLYDQTCVGCHGPDRAGNGKQYPSLLQLETRLSPEQIDGVIHNGRGMMPAFTHLTKDERSALIAFLTDKEGGGSLQLEAKAQPPYVSTGYHWFLDPDGYPATKPPWGTLNAIDLNKGEIAWQVPLGDYAELDGPPTGTENYGGPVVTAGGLVLIAATRDEKFRAFDKRTGQLLWETQLPVAGYATPATYEVDGRQYVVVAAGGGKLGTPSGNYYIAYALPQ</sequence>
<evidence type="ECO:0000256" key="4">
    <source>
        <dbReference type="ARBA" id="ARBA00022723"/>
    </source>
</evidence>
<dbReference type="InterPro" id="IPR002372">
    <property type="entry name" value="PQQ_rpt_dom"/>
</dbReference>
<name>A0A1G9JJ17_9BACT</name>
<dbReference type="GO" id="GO:0046872">
    <property type="term" value="F:metal ion binding"/>
    <property type="evidence" value="ECO:0007669"/>
    <property type="project" value="UniProtKB-KW"/>
</dbReference>
<dbReference type="PROSITE" id="PS51007">
    <property type="entry name" value="CYTC"/>
    <property type="match status" value="1"/>
</dbReference>
<comment type="similarity">
    <text evidence="2">Belongs to the bacterial PQQ dehydrogenase family.</text>
</comment>
<evidence type="ECO:0000256" key="8">
    <source>
        <dbReference type="PROSITE-ProRule" id="PRU00433"/>
    </source>
</evidence>
<dbReference type="STRING" id="1075417.SAMN05421823_105326"/>
<dbReference type="GO" id="GO:0009055">
    <property type="term" value="F:electron transfer activity"/>
    <property type="evidence" value="ECO:0007669"/>
    <property type="project" value="InterPro"/>
</dbReference>
<dbReference type="Gene3D" id="2.140.10.10">
    <property type="entry name" value="Quinoprotein alcohol dehydrogenase-like superfamily"/>
    <property type="match status" value="2"/>
</dbReference>
<dbReference type="SMART" id="SM00564">
    <property type="entry name" value="PQQ"/>
    <property type="match status" value="4"/>
</dbReference>
<keyword evidence="5" id="KW-0732">Signal</keyword>
<dbReference type="CDD" id="cd10280">
    <property type="entry name" value="PQQ_mGDH"/>
    <property type="match status" value="1"/>
</dbReference>
<keyword evidence="11" id="KW-1185">Reference proteome</keyword>
<protein>
    <submittedName>
        <fullName evidence="10">Quinoprotein glucose dehydrogenase</fullName>
    </submittedName>
</protein>
<evidence type="ECO:0000313" key="10">
    <source>
        <dbReference type="EMBL" id="SDL37282.1"/>
    </source>
</evidence>
<dbReference type="RefSeq" id="WP_089683526.1">
    <property type="nucleotide sequence ID" value="NZ_FNFO01000005.1"/>
</dbReference>
<dbReference type="InterPro" id="IPR018391">
    <property type="entry name" value="PQQ_b-propeller_rpt"/>
</dbReference>
<keyword evidence="4 8" id="KW-0479">Metal-binding</keyword>
<dbReference type="GO" id="GO:0020037">
    <property type="term" value="F:heme binding"/>
    <property type="evidence" value="ECO:0007669"/>
    <property type="project" value="InterPro"/>
</dbReference>
<dbReference type="Pfam" id="PF01011">
    <property type="entry name" value="PQQ"/>
    <property type="match status" value="2"/>
</dbReference>